<dbReference type="PROSITE" id="PS51462">
    <property type="entry name" value="NUDIX"/>
    <property type="match status" value="1"/>
</dbReference>
<dbReference type="EMBL" id="QWVT01000022">
    <property type="protein sequence ID" value="RID84282.1"/>
    <property type="molecule type" value="Genomic_DNA"/>
</dbReference>
<accession>A0A398B3A6</accession>
<organism evidence="2 3">
    <name type="scientific">Mesobacillus zeae</name>
    <dbReference type="NCBI Taxonomy" id="1917180"/>
    <lineage>
        <taxon>Bacteria</taxon>
        <taxon>Bacillati</taxon>
        <taxon>Bacillota</taxon>
        <taxon>Bacilli</taxon>
        <taxon>Bacillales</taxon>
        <taxon>Bacillaceae</taxon>
        <taxon>Mesobacillus</taxon>
    </lineage>
</organism>
<dbReference type="Gene3D" id="3.90.79.10">
    <property type="entry name" value="Nucleoside Triphosphate Pyrophosphohydrolase"/>
    <property type="match status" value="1"/>
</dbReference>
<evidence type="ECO:0000313" key="2">
    <source>
        <dbReference type="EMBL" id="RID84282.1"/>
    </source>
</evidence>
<dbReference type="CDD" id="cd04692">
    <property type="entry name" value="NUDIX_Hydrolase"/>
    <property type="match status" value="1"/>
</dbReference>
<dbReference type="RefSeq" id="WP_119113376.1">
    <property type="nucleotide sequence ID" value="NZ_CBCSEO010000017.1"/>
</dbReference>
<dbReference type="AlphaFoldDB" id="A0A398B3A6"/>
<sequence length="201" mass="23030">MKTEILNIFDGRGNTLGVASRDEVHEKGHWHETFHCWFVTREHGKTYILFQIRSERKKDYPSLLDISAAGHILFDETISDGIREVHEELGVDLSFEDLIPLGVIRDEIIHDSLIDSELGNVFLYVCPERIEEQLHFQEEEVSGVIKLEYHAFAKLWSGEISEVVAIDSAGEIRLVTKTEILPHSESYIETLLGQMAKELKL</sequence>
<evidence type="ECO:0000259" key="1">
    <source>
        <dbReference type="PROSITE" id="PS51462"/>
    </source>
</evidence>
<dbReference type="InterPro" id="IPR000086">
    <property type="entry name" value="NUDIX_hydrolase_dom"/>
</dbReference>
<reference evidence="2 3" key="1">
    <citation type="submission" date="2018-08" db="EMBL/GenBank/DDBJ databases">
        <title>Bacillus jemisoniae sp. nov., Bacillus chryseoplanitiae sp. nov., Bacillus resnikiae sp. nov., and Bacillus frankliniae sp. nov., isolated from Viking spacecraft and associated surfaces.</title>
        <authorList>
            <person name="Seuylemezian A."/>
            <person name="Vaishampayan P."/>
        </authorList>
    </citation>
    <scope>NUCLEOTIDE SEQUENCE [LARGE SCALE GENOMIC DNA]</scope>
    <source>
        <strain evidence="2 3">JJ-247</strain>
    </source>
</reference>
<name>A0A398B3A6_9BACI</name>
<dbReference type="SUPFAM" id="SSF55811">
    <property type="entry name" value="Nudix"/>
    <property type="match status" value="1"/>
</dbReference>
<proteinExistence type="predicted"/>
<keyword evidence="2" id="KW-0378">Hydrolase</keyword>
<comment type="caution">
    <text evidence="2">The sequence shown here is derived from an EMBL/GenBank/DDBJ whole genome shotgun (WGS) entry which is preliminary data.</text>
</comment>
<dbReference type="OrthoDB" id="9780586at2"/>
<dbReference type="Proteomes" id="UP000265816">
    <property type="component" value="Unassembled WGS sequence"/>
</dbReference>
<dbReference type="InterPro" id="IPR015797">
    <property type="entry name" value="NUDIX_hydrolase-like_dom_sf"/>
</dbReference>
<dbReference type="GO" id="GO:0016787">
    <property type="term" value="F:hydrolase activity"/>
    <property type="evidence" value="ECO:0007669"/>
    <property type="project" value="UniProtKB-KW"/>
</dbReference>
<dbReference type="PANTHER" id="PTHR10885">
    <property type="entry name" value="ISOPENTENYL-DIPHOSPHATE DELTA-ISOMERASE"/>
    <property type="match status" value="1"/>
</dbReference>
<protein>
    <submittedName>
        <fullName evidence="2">NUDIX hydrolase</fullName>
    </submittedName>
</protein>
<keyword evidence="3" id="KW-1185">Reference proteome</keyword>
<dbReference type="PANTHER" id="PTHR10885:SF0">
    <property type="entry name" value="ISOPENTENYL-DIPHOSPHATE DELTA-ISOMERASE"/>
    <property type="match status" value="1"/>
</dbReference>
<gene>
    <name evidence="2" type="ORF">D1970_13395</name>
</gene>
<feature type="domain" description="Nudix hydrolase" evidence="1">
    <location>
        <begin position="29"/>
        <end position="197"/>
    </location>
</feature>
<evidence type="ECO:0000313" key="3">
    <source>
        <dbReference type="Proteomes" id="UP000265816"/>
    </source>
</evidence>